<feature type="transmembrane region" description="Helical" evidence="1">
    <location>
        <begin position="112"/>
        <end position="137"/>
    </location>
</feature>
<reference evidence="2 3" key="1">
    <citation type="submission" date="2018-11" db="EMBL/GenBank/DDBJ databases">
        <title>Sequencing the genomes of 1000 actinobacteria strains.</title>
        <authorList>
            <person name="Klenk H.-P."/>
        </authorList>
    </citation>
    <scope>NUCLEOTIDE SEQUENCE [LARGE SCALE GENOMIC DNA]</scope>
    <source>
        <strain evidence="2 3">DSM 43634</strain>
    </source>
</reference>
<protein>
    <submittedName>
        <fullName evidence="2">Uncharacterized protein</fullName>
    </submittedName>
</protein>
<dbReference type="Proteomes" id="UP000271683">
    <property type="component" value="Unassembled WGS sequence"/>
</dbReference>
<keyword evidence="1" id="KW-0472">Membrane</keyword>
<organism evidence="2 3">
    <name type="scientific">Couchioplanes caeruleus</name>
    <dbReference type="NCBI Taxonomy" id="56438"/>
    <lineage>
        <taxon>Bacteria</taxon>
        <taxon>Bacillati</taxon>
        <taxon>Actinomycetota</taxon>
        <taxon>Actinomycetes</taxon>
        <taxon>Micromonosporales</taxon>
        <taxon>Micromonosporaceae</taxon>
        <taxon>Couchioplanes</taxon>
    </lineage>
</organism>
<dbReference type="OrthoDB" id="3294573at2"/>
<comment type="caution">
    <text evidence="2">The sequence shown here is derived from an EMBL/GenBank/DDBJ whole genome shotgun (WGS) entry which is preliminary data.</text>
</comment>
<dbReference type="AlphaFoldDB" id="A0A3N1GV24"/>
<dbReference type="Pfam" id="PF22564">
    <property type="entry name" value="HAAS"/>
    <property type="match status" value="1"/>
</dbReference>
<evidence type="ECO:0000313" key="2">
    <source>
        <dbReference type="EMBL" id="ROP34133.1"/>
    </source>
</evidence>
<accession>A0A3N1GV24</accession>
<gene>
    <name evidence="2" type="ORF">EDD30_7204</name>
</gene>
<name>A0A3N1GV24_9ACTN</name>
<keyword evidence="1" id="KW-1133">Transmembrane helix</keyword>
<proteinExistence type="predicted"/>
<keyword evidence="1" id="KW-0812">Transmembrane</keyword>
<dbReference type="RefSeq" id="WP_123678696.1">
    <property type="nucleotide sequence ID" value="NZ_RJKL01000001.1"/>
</dbReference>
<dbReference type="EMBL" id="RJKL01000001">
    <property type="protein sequence ID" value="ROP34133.1"/>
    <property type="molecule type" value="Genomic_DNA"/>
</dbReference>
<evidence type="ECO:0000313" key="3">
    <source>
        <dbReference type="Proteomes" id="UP000271683"/>
    </source>
</evidence>
<sequence length="211" mass="21575">MTSGPYSDDTAPLAHSDVLVLDYLAALWAAGDDLDPDLRDELMTTVADYIAMRRAAGGEPADDPSLILRRLGAPEALAAAARRGRMPAHLRRPAPLPAVSVPAPAASSGGEYAGLALLAAGSVVMPVVAPLAGMLLISGSPRWSAAQKTAAWVLATGPALLGFALVVMAAMFGGGPEALIIAYLMTIGGAFVAVLSLLPGLTARRTYPRGH</sequence>
<evidence type="ECO:0000256" key="1">
    <source>
        <dbReference type="SAM" id="Phobius"/>
    </source>
</evidence>
<feature type="transmembrane region" description="Helical" evidence="1">
    <location>
        <begin position="149"/>
        <end position="172"/>
    </location>
</feature>
<feature type="transmembrane region" description="Helical" evidence="1">
    <location>
        <begin position="178"/>
        <end position="201"/>
    </location>
</feature>